<evidence type="ECO:0000313" key="2">
    <source>
        <dbReference type="EMBL" id="MDD9205963.1"/>
    </source>
</evidence>
<evidence type="ECO:0000313" key="3">
    <source>
        <dbReference type="Proteomes" id="UP001165561"/>
    </source>
</evidence>
<dbReference type="SUPFAM" id="SSF52317">
    <property type="entry name" value="Class I glutamine amidotransferase-like"/>
    <property type="match status" value="1"/>
</dbReference>
<evidence type="ECO:0000259" key="1">
    <source>
        <dbReference type="Pfam" id="PF00117"/>
    </source>
</evidence>
<dbReference type="Gene3D" id="3.40.50.880">
    <property type="match status" value="1"/>
</dbReference>
<proteinExistence type="predicted"/>
<dbReference type="CDD" id="cd01741">
    <property type="entry name" value="GATase1_1"/>
    <property type="match status" value="1"/>
</dbReference>
<dbReference type="InterPro" id="IPR029062">
    <property type="entry name" value="Class_I_gatase-like"/>
</dbReference>
<dbReference type="PROSITE" id="PS51273">
    <property type="entry name" value="GATASE_TYPE_1"/>
    <property type="match status" value="1"/>
</dbReference>
<dbReference type="PRINTS" id="PR00096">
    <property type="entry name" value="GATASE"/>
</dbReference>
<accession>A0ABT5TW94</accession>
<dbReference type="InterPro" id="IPR017926">
    <property type="entry name" value="GATASE"/>
</dbReference>
<dbReference type="PANTHER" id="PTHR42695">
    <property type="entry name" value="GLUTAMINE AMIDOTRANSFERASE YLR126C-RELATED"/>
    <property type="match status" value="1"/>
</dbReference>
<keyword evidence="2" id="KW-0315">Glutamine amidotransferase</keyword>
<dbReference type="InterPro" id="IPR044992">
    <property type="entry name" value="ChyE-like"/>
</dbReference>
<sequence>MPLDRLGPWLAGLRLRVLRPWDGDPVPPRATEVGGGLLVLGGVMSALDDHLAPWLPATKQLVRDVVESGVPMLGVCLGHQLLAEATGGEVTVAAPAGREAGVVEITWCPEAADDPVLAGAVRAAGARAGNGSSGTATAWMPSMHADAVTRLPPGAVHLAGSAQYPVQAMRLGTALGVQFHPEASPELLAGWARAEGLDAEEVAARARARDADVAAVGRAIATGFAAQVRGPRLVPGRERLHAQP</sequence>
<dbReference type="Proteomes" id="UP001165561">
    <property type="component" value="Unassembled WGS sequence"/>
</dbReference>
<protein>
    <submittedName>
        <fullName evidence="2">Type 1 glutamine amidotransferase</fullName>
    </submittedName>
</protein>
<organism evidence="2 3">
    <name type="scientific">Georgenia halotolerans</name>
    <dbReference type="NCBI Taxonomy" id="3028317"/>
    <lineage>
        <taxon>Bacteria</taxon>
        <taxon>Bacillati</taxon>
        <taxon>Actinomycetota</taxon>
        <taxon>Actinomycetes</taxon>
        <taxon>Micrococcales</taxon>
        <taxon>Bogoriellaceae</taxon>
        <taxon>Georgenia</taxon>
    </lineage>
</organism>
<dbReference type="PANTHER" id="PTHR42695:SF5">
    <property type="entry name" value="GLUTAMINE AMIDOTRANSFERASE YLR126C-RELATED"/>
    <property type="match status" value="1"/>
</dbReference>
<name>A0ABT5TW94_9MICO</name>
<dbReference type="EMBL" id="JARACI010000729">
    <property type="protein sequence ID" value="MDD9205963.1"/>
    <property type="molecule type" value="Genomic_DNA"/>
</dbReference>
<gene>
    <name evidence="2" type="ORF">PU560_05695</name>
</gene>
<dbReference type="Pfam" id="PF00117">
    <property type="entry name" value="GATase"/>
    <property type="match status" value="1"/>
</dbReference>
<keyword evidence="3" id="KW-1185">Reference proteome</keyword>
<reference evidence="2" key="1">
    <citation type="submission" date="2023-02" db="EMBL/GenBank/DDBJ databases">
        <title>Georgenia sp.10Sc9-8, isolated from a soil sample collected from the Taklamakan desert.</title>
        <authorList>
            <person name="Liu S."/>
        </authorList>
    </citation>
    <scope>NUCLEOTIDE SEQUENCE</scope>
    <source>
        <strain evidence="2">10Sc9-8</strain>
    </source>
</reference>
<comment type="caution">
    <text evidence="2">The sequence shown here is derived from an EMBL/GenBank/DDBJ whole genome shotgun (WGS) entry which is preliminary data.</text>
</comment>
<feature type="domain" description="Glutamine amidotransferase" evidence="1">
    <location>
        <begin position="36"/>
        <end position="186"/>
    </location>
</feature>